<feature type="transmembrane region" description="Helical" evidence="2">
    <location>
        <begin position="54"/>
        <end position="74"/>
    </location>
</feature>
<dbReference type="NCBIfam" id="NF037959">
    <property type="entry name" value="MFS_SpdSyn"/>
    <property type="match status" value="1"/>
</dbReference>
<feature type="transmembrane region" description="Helical" evidence="2">
    <location>
        <begin position="188"/>
        <end position="207"/>
    </location>
</feature>
<feature type="transmembrane region" description="Helical" evidence="2">
    <location>
        <begin position="284"/>
        <end position="302"/>
    </location>
</feature>
<feature type="transmembrane region" description="Helical" evidence="2">
    <location>
        <begin position="428"/>
        <end position="446"/>
    </location>
</feature>
<keyword evidence="2" id="KW-1133">Transmembrane helix</keyword>
<sequence length="749" mass="81553">MPDTASAATQEVGRRERYARPLFLATIVTGSFLLFLTQPLVARMALPRVGGAPAVWNSAMLVYQALLLGGYAYAHWVGRLRPRIQAGLHLGLFAVAALWLPIGLIDAVPPGDRSTAFWVPWFLIASIGPLFFIISAQAPLMQRWYALESSRGEPYALYAASNLGSFAGLICYPLVVEPLLTLEQQSELWTGGYALLVALVVGCALTTPAHTVEKKPERFSPPASRRRVLHWILLAAVPSGLMLSTTTHLTTDIVAIPLLWVLPLGLYLLSFVVAFASRRGPTEFIAQIAPLIILIAGGLAFADGSQRPIFSATLGLSLLFAIAVTLHGEMYRLRPEPDRLTGFYLSMSIGGVLGGAMVAILAPLVFDWAYEHPLLIIAAAFLLPQANFLRFIERIWEDRKLRRILTLSIPTIVFLVSLAGDRKFWPEVPYWATIAAPAFIGIVAVFSIGQRAVYAACLAALMMSYGGWSTLKLSFQDVRTRSYFGVYTVSTRPGGSARVLTHGTTVHGVQSLRPGTQTLPTSYYTSKSGVGLALTNAQPLYGAAARIGVIGLGTGTLACYRVPGQSWTFFEIDPAIVRIARDASRFTFLSGCAPDARIVLGDARLTLARQPVSSLDMLAVDAFSSDAVPMHLLTREALGVYARALQPKGLLLMHISNRYLDLKPVLAAGARAGGWHTRMLRYSPQIEEKLIEEAHPSVWVAMSRDPATLDRLVALTDPNGWETLQERPGFDGWSDDYSSIIPLLKGLTD</sequence>
<proteinExistence type="predicted"/>
<dbReference type="GO" id="GO:0006596">
    <property type="term" value="P:polyamine biosynthetic process"/>
    <property type="evidence" value="ECO:0007669"/>
    <property type="project" value="UniProtKB-KW"/>
</dbReference>
<feature type="transmembrane region" description="Helical" evidence="2">
    <location>
        <begin position="22"/>
        <end position="42"/>
    </location>
</feature>
<name>A0A6J4TNC3_9SPHN</name>
<dbReference type="SUPFAM" id="SSF53335">
    <property type="entry name" value="S-adenosyl-L-methionine-dependent methyltransferases"/>
    <property type="match status" value="1"/>
</dbReference>
<feature type="transmembrane region" description="Helical" evidence="2">
    <location>
        <begin position="372"/>
        <end position="392"/>
    </location>
</feature>
<dbReference type="InterPro" id="IPR029063">
    <property type="entry name" value="SAM-dependent_MTases_sf"/>
</dbReference>
<gene>
    <name evidence="3" type="ORF">AVDCRST_MAG23-725</name>
</gene>
<feature type="transmembrane region" description="Helical" evidence="2">
    <location>
        <begin position="253"/>
        <end position="277"/>
    </location>
</feature>
<keyword evidence="1" id="KW-0620">Polyamine biosynthesis</keyword>
<dbReference type="PANTHER" id="PTHR43317">
    <property type="entry name" value="THERMOSPERMINE SYNTHASE ACAULIS5"/>
    <property type="match status" value="1"/>
</dbReference>
<feature type="transmembrane region" description="Helical" evidence="2">
    <location>
        <begin position="86"/>
        <end position="105"/>
    </location>
</feature>
<feature type="transmembrane region" description="Helical" evidence="2">
    <location>
        <begin position="308"/>
        <end position="328"/>
    </location>
</feature>
<evidence type="ECO:0000256" key="2">
    <source>
        <dbReference type="SAM" id="Phobius"/>
    </source>
</evidence>
<feature type="transmembrane region" description="Helical" evidence="2">
    <location>
        <begin position="340"/>
        <end position="366"/>
    </location>
</feature>
<dbReference type="Gene3D" id="3.40.50.150">
    <property type="entry name" value="Vaccinia Virus protein VP39"/>
    <property type="match status" value="1"/>
</dbReference>
<feature type="transmembrane region" description="Helical" evidence="2">
    <location>
        <begin position="453"/>
        <end position="471"/>
    </location>
</feature>
<feature type="transmembrane region" description="Helical" evidence="2">
    <location>
        <begin position="228"/>
        <end position="247"/>
    </location>
</feature>
<reference evidence="3" key="1">
    <citation type="submission" date="2020-02" db="EMBL/GenBank/DDBJ databases">
        <authorList>
            <person name="Meier V. D."/>
        </authorList>
    </citation>
    <scope>NUCLEOTIDE SEQUENCE</scope>
    <source>
        <strain evidence="3">AVDCRST_MAG23</strain>
    </source>
</reference>
<keyword evidence="2" id="KW-0812">Transmembrane</keyword>
<dbReference type="PANTHER" id="PTHR43317:SF1">
    <property type="entry name" value="THERMOSPERMINE SYNTHASE ACAULIS5"/>
    <property type="match status" value="1"/>
</dbReference>
<accession>A0A6J4TNC3</accession>
<evidence type="ECO:0000313" key="3">
    <source>
        <dbReference type="EMBL" id="CAA9527713.1"/>
    </source>
</evidence>
<feature type="transmembrane region" description="Helical" evidence="2">
    <location>
        <begin position="155"/>
        <end position="176"/>
    </location>
</feature>
<dbReference type="AlphaFoldDB" id="A0A6J4TNC3"/>
<keyword evidence="2" id="KW-0472">Membrane</keyword>
<protein>
    <submittedName>
        <fullName evidence="3">Bll6585 protein</fullName>
    </submittedName>
</protein>
<dbReference type="EMBL" id="CADCWD010000028">
    <property type="protein sequence ID" value="CAA9527713.1"/>
    <property type="molecule type" value="Genomic_DNA"/>
</dbReference>
<evidence type="ECO:0000256" key="1">
    <source>
        <dbReference type="ARBA" id="ARBA00023115"/>
    </source>
</evidence>
<feature type="transmembrane region" description="Helical" evidence="2">
    <location>
        <begin position="404"/>
        <end position="422"/>
    </location>
</feature>
<organism evidence="3">
    <name type="scientific">uncultured Sphingosinicella sp</name>
    <dbReference type="NCBI Taxonomy" id="478748"/>
    <lineage>
        <taxon>Bacteria</taxon>
        <taxon>Pseudomonadati</taxon>
        <taxon>Pseudomonadota</taxon>
        <taxon>Alphaproteobacteria</taxon>
        <taxon>Sphingomonadales</taxon>
        <taxon>Sphingosinicellaceae</taxon>
        <taxon>Sphingosinicella</taxon>
        <taxon>environmental samples</taxon>
    </lineage>
</organism>
<feature type="transmembrane region" description="Helical" evidence="2">
    <location>
        <begin position="117"/>
        <end position="134"/>
    </location>
</feature>